<feature type="transmembrane region" description="Helical" evidence="6">
    <location>
        <begin position="681"/>
        <end position="702"/>
    </location>
</feature>
<evidence type="ECO:0000256" key="2">
    <source>
        <dbReference type="ARBA" id="ARBA00022475"/>
    </source>
</evidence>
<evidence type="ECO:0000256" key="4">
    <source>
        <dbReference type="ARBA" id="ARBA00022989"/>
    </source>
</evidence>
<keyword evidence="10" id="KW-1185">Reference proteome</keyword>
<accession>A0A951IU26</accession>
<feature type="transmembrane region" description="Helical" evidence="6">
    <location>
        <begin position="730"/>
        <end position="749"/>
    </location>
</feature>
<dbReference type="Pfam" id="PF02687">
    <property type="entry name" value="FtsX"/>
    <property type="match status" value="2"/>
</dbReference>
<keyword evidence="4 6" id="KW-1133">Transmembrane helix</keyword>
<feature type="domain" description="MacB-like periplasmic core" evidence="8">
    <location>
        <begin position="441"/>
        <end position="608"/>
    </location>
</feature>
<evidence type="ECO:0000256" key="5">
    <source>
        <dbReference type="ARBA" id="ARBA00023136"/>
    </source>
</evidence>
<feature type="transmembrane region" description="Helical" evidence="6">
    <location>
        <begin position="321"/>
        <end position="339"/>
    </location>
</feature>
<comment type="subcellular location">
    <subcellularLocation>
        <location evidence="1">Cell membrane</location>
        <topology evidence="1">Multi-pass membrane protein</topology>
    </subcellularLocation>
</comment>
<dbReference type="Proteomes" id="UP000727490">
    <property type="component" value="Unassembled WGS sequence"/>
</dbReference>
<keyword evidence="2" id="KW-1003">Cell membrane</keyword>
<feature type="transmembrane region" description="Helical" evidence="6">
    <location>
        <begin position="761"/>
        <end position="787"/>
    </location>
</feature>
<evidence type="ECO:0000259" key="7">
    <source>
        <dbReference type="Pfam" id="PF02687"/>
    </source>
</evidence>
<dbReference type="Pfam" id="PF12704">
    <property type="entry name" value="MacB_PCD"/>
    <property type="match status" value="2"/>
</dbReference>
<dbReference type="RefSeq" id="WP_219286541.1">
    <property type="nucleotide sequence ID" value="NZ_RPHB01000001.1"/>
</dbReference>
<name>A0A951IU26_9BACT</name>
<feature type="transmembrane region" description="Helical" evidence="6">
    <location>
        <begin position="288"/>
        <end position="309"/>
    </location>
</feature>
<dbReference type="InterPro" id="IPR003838">
    <property type="entry name" value="ABC3_permease_C"/>
</dbReference>
<feature type="transmembrane region" description="Helical" evidence="6">
    <location>
        <begin position="431"/>
        <end position="450"/>
    </location>
</feature>
<evidence type="ECO:0000259" key="8">
    <source>
        <dbReference type="Pfam" id="PF12704"/>
    </source>
</evidence>
<feature type="domain" description="MacB-like periplasmic core" evidence="8">
    <location>
        <begin position="20"/>
        <end position="242"/>
    </location>
</feature>
<feature type="transmembrane region" description="Helical" evidence="6">
    <location>
        <begin position="21"/>
        <end position="42"/>
    </location>
</feature>
<keyword evidence="3 6" id="KW-0812">Transmembrane</keyword>
<reference evidence="9 10" key="1">
    <citation type="journal article" date="2020" name="Syst. Appl. Microbiol.">
        <title>Arthrospiribacter ruber gen. nov., sp. nov., a novel bacterium isolated from Arthrospira cultures.</title>
        <authorList>
            <person name="Waleron M."/>
            <person name="Misztak A."/>
            <person name="Waleron M.M."/>
            <person name="Furmaniak M."/>
            <person name="Mrozik A."/>
            <person name="Waleron K."/>
        </authorList>
    </citation>
    <scope>NUCLEOTIDE SEQUENCE [LARGE SCALE GENOMIC DNA]</scope>
    <source>
        <strain evidence="9 10">DPMB0001</strain>
    </source>
</reference>
<evidence type="ECO:0000256" key="3">
    <source>
        <dbReference type="ARBA" id="ARBA00022692"/>
    </source>
</evidence>
<keyword evidence="5 6" id="KW-0472">Membrane</keyword>
<gene>
    <name evidence="9" type="ORF">EGN73_01860</name>
</gene>
<dbReference type="PANTHER" id="PTHR30572:SF18">
    <property type="entry name" value="ABC-TYPE MACROLIDE FAMILY EXPORT SYSTEM PERMEASE COMPONENT 2"/>
    <property type="match status" value="1"/>
</dbReference>
<evidence type="ECO:0000313" key="9">
    <source>
        <dbReference type="EMBL" id="MBW3466559.1"/>
    </source>
</evidence>
<evidence type="ECO:0000256" key="1">
    <source>
        <dbReference type="ARBA" id="ARBA00004651"/>
    </source>
</evidence>
<dbReference type="AlphaFoldDB" id="A0A951IU26"/>
<sequence length="801" mass="89613">MFKNYFKIAIRNLVKRKGFTLINMVSLALGLTGGIFMLIYTLDEFSFDNFHHYGERIYRVNTVFVDSKTGNESYNSTNAWPVGKILESDFPEVENVVYTITWPKLDVKADEETLSPRMAYVTESFFDVFSFEQLKGSPSSALSQPYQAVITETMESRMFKGKDGLGQEFFLADSIAVKVGAVVKDAPENSHIQFEVLLSQSTFERLVGLEDYMTGWGNINMTNYLMLREGTDAESFKEKARSVYMDHVGDMMRSWGSEAFLKFEPMKDIYLRSQAGNSLGSLGSIERVYMVLGICLFTILLACINFINLSTARSVDRFKEVGLRKVVGSSRSALIIQFMTEAFLLTALGLFIALLLASLVMPVFNELVNKTYSLENLLTVEIALGLFVLILMISLLAGYYPSVYLSGLQPVKILKGKFSPGSTGVSLRKSLVVFQFFISVSLALGTLVVLNQLDYMQEKELGFAKDEILVVNASKIPKNRIESLKNEMVNIAGIQGVTYSNGIPGRPGWIGQIAYPEGRETENPVSVEYLSVDEDYMNTMDLQIVSGRFFDPERETDRLEGLVLNERAVKLFGWDTPEEALGQKIVSPSTTPQGTVIGVVKDYHQLGLQNSIHGIALDWAPDYSYWLSLRFDPAQTANIIANLQGKWASDFAGADFKYFFLNEDFERLYQAELRMAKMFRLFAGLTLLVSLIGLLGLVSFMIQSRSKEMSIRKVLGAGVPQIVYTLSKEFILLVIIASVLALPVAWFFGKEWLQNFAYRSNINFVNFFVVITGSILITFAVVGLQALKAAFGNTVSGLRSE</sequence>
<dbReference type="InterPro" id="IPR050250">
    <property type="entry name" value="Macrolide_Exporter_MacB"/>
</dbReference>
<proteinExistence type="predicted"/>
<feature type="transmembrane region" description="Helical" evidence="6">
    <location>
        <begin position="345"/>
        <end position="365"/>
    </location>
</feature>
<dbReference type="GO" id="GO:0005886">
    <property type="term" value="C:plasma membrane"/>
    <property type="evidence" value="ECO:0007669"/>
    <property type="project" value="UniProtKB-SubCell"/>
</dbReference>
<feature type="domain" description="ABC3 transporter permease C-terminal" evidence="7">
    <location>
        <begin position="681"/>
        <end position="791"/>
    </location>
</feature>
<organism evidence="9 10">
    <name type="scientific">Arthrospiribacter ruber</name>
    <dbReference type="NCBI Taxonomy" id="2487934"/>
    <lineage>
        <taxon>Bacteria</taxon>
        <taxon>Pseudomonadati</taxon>
        <taxon>Bacteroidota</taxon>
        <taxon>Cytophagia</taxon>
        <taxon>Cytophagales</taxon>
        <taxon>Cyclobacteriaceae</taxon>
        <taxon>Arthrospiribacter</taxon>
    </lineage>
</organism>
<dbReference type="InterPro" id="IPR025857">
    <property type="entry name" value="MacB_PCD"/>
</dbReference>
<feature type="transmembrane region" description="Helical" evidence="6">
    <location>
        <begin position="377"/>
        <end position="400"/>
    </location>
</feature>
<protein>
    <submittedName>
        <fullName evidence="9">ABC transporter permease</fullName>
    </submittedName>
</protein>
<dbReference type="EMBL" id="RPHB01000001">
    <property type="protein sequence ID" value="MBW3466559.1"/>
    <property type="molecule type" value="Genomic_DNA"/>
</dbReference>
<dbReference type="PANTHER" id="PTHR30572">
    <property type="entry name" value="MEMBRANE COMPONENT OF TRANSPORTER-RELATED"/>
    <property type="match status" value="1"/>
</dbReference>
<evidence type="ECO:0000313" key="10">
    <source>
        <dbReference type="Proteomes" id="UP000727490"/>
    </source>
</evidence>
<dbReference type="GO" id="GO:0022857">
    <property type="term" value="F:transmembrane transporter activity"/>
    <property type="evidence" value="ECO:0007669"/>
    <property type="project" value="TreeGrafter"/>
</dbReference>
<feature type="domain" description="ABC3 transporter permease C-terminal" evidence="7">
    <location>
        <begin position="295"/>
        <end position="410"/>
    </location>
</feature>
<evidence type="ECO:0000256" key="6">
    <source>
        <dbReference type="SAM" id="Phobius"/>
    </source>
</evidence>
<comment type="caution">
    <text evidence="9">The sequence shown here is derived from an EMBL/GenBank/DDBJ whole genome shotgun (WGS) entry which is preliminary data.</text>
</comment>